<dbReference type="Proteomes" id="UP000076761">
    <property type="component" value="Unassembled WGS sequence"/>
</dbReference>
<proteinExistence type="predicted"/>
<dbReference type="OrthoDB" id="3331852at2759"/>
<reference evidence="3 4" key="1">
    <citation type="journal article" date="2016" name="Mol. Biol. Evol.">
        <title>Comparative Genomics of Early-Diverging Mushroom-Forming Fungi Provides Insights into the Origins of Lignocellulose Decay Capabilities.</title>
        <authorList>
            <person name="Nagy L.G."/>
            <person name="Riley R."/>
            <person name="Tritt A."/>
            <person name="Adam C."/>
            <person name="Daum C."/>
            <person name="Floudas D."/>
            <person name="Sun H."/>
            <person name="Yadav J.S."/>
            <person name="Pangilinan J."/>
            <person name="Larsson K.H."/>
            <person name="Matsuura K."/>
            <person name="Barry K."/>
            <person name="Labutti K."/>
            <person name="Kuo R."/>
            <person name="Ohm R.A."/>
            <person name="Bhattacharya S.S."/>
            <person name="Shirouzu T."/>
            <person name="Yoshinaga Y."/>
            <person name="Martin F.M."/>
            <person name="Grigoriev I.V."/>
            <person name="Hibbett D.S."/>
        </authorList>
    </citation>
    <scope>NUCLEOTIDE SEQUENCE [LARGE SCALE GENOMIC DNA]</scope>
    <source>
        <strain evidence="3 4">HHB14362 ss-1</strain>
    </source>
</reference>
<dbReference type="InParanoid" id="A0A165Q9U1"/>
<organism evidence="3 4">
    <name type="scientific">Neolentinus lepideus HHB14362 ss-1</name>
    <dbReference type="NCBI Taxonomy" id="1314782"/>
    <lineage>
        <taxon>Eukaryota</taxon>
        <taxon>Fungi</taxon>
        <taxon>Dikarya</taxon>
        <taxon>Basidiomycota</taxon>
        <taxon>Agaricomycotina</taxon>
        <taxon>Agaricomycetes</taxon>
        <taxon>Gloeophyllales</taxon>
        <taxon>Gloeophyllaceae</taxon>
        <taxon>Neolentinus</taxon>
    </lineage>
</organism>
<feature type="compositionally biased region" description="Basic and acidic residues" evidence="1">
    <location>
        <begin position="644"/>
        <end position="653"/>
    </location>
</feature>
<keyword evidence="2" id="KW-0472">Membrane</keyword>
<feature type="compositionally biased region" description="Basic and acidic residues" evidence="1">
    <location>
        <begin position="611"/>
        <end position="635"/>
    </location>
</feature>
<feature type="compositionally biased region" description="Polar residues" evidence="1">
    <location>
        <begin position="544"/>
        <end position="554"/>
    </location>
</feature>
<evidence type="ECO:0000256" key="2">
    <source>
        <dbReference type="SAM" id="Phobius"/>
    </source>
</evidence>
<name>A0A165Q9U1_9AGAM</name>
<feature type="compositionally biased region" description="Polar residues" evidence="1">
    <location>
        <begin position="696"/>
        <end position="705"/>
    </location>
</feature>
<feature type="compositionally biased region" description="Basic residues" evidence="1">
    <location>
        <begin position="713"/>
        <end position="722"/>
    </location>
</feature>
<keyword evidence="2" id="KW-0812">Transmembrane</keyword>
<sequence>MDYTSISASSYTGTTSFLSVSELINIFSLSHTLSSVALAWRRLLSLLFGYLAIPQLSAPPPRLLLDGPPAGSYPNDTEIKMLNFSDTTGLCFVVLCVGVLSVIWLRATRTTSRFQSAPDELSPILESTLKSITQKNIQSNNIQSSLLEEDHHDGSTSTALHRASFPAFITIPAYLNSSISTETTLPGLLQFDNGQVLRPLAASSGVARRTSSLSCVLKGDHHVGPASPAHHRTSTRTCTIRPKYPNSHILTETTLPGLLQSNGPIGCVLPTSASICSPESSNARLTSEISDLPVPTETTLPGVLQSDGRKCCVPHASTLLTPETIDSYTPTETTLPGLLQSNKPMSDVPLISARMGQKPGFLNVLPAPEIINSHIPTETTLPGLLPSNGPVSCVLPASAPIHNPESSNARLASEIPDFPISIETTLPGLLQSSARKHCAPRTSTLLTPETFDSYVPNETTLPGLLQSNRRKCCVPQTSTLLSPEIHDSYIPNETTLPGLLVPNGRNGPIPQRSATSSNPTSPARPPLPSSSPNFRLPTIGAMQGSPTGSGKTSSVATTLSFASRHIKENLPHDIDEQALINRLRERKVHMDNYFKRLQDGIREGRARRHSLKELRDRQRESEKSTVALDRQERRRSTGAICTRSQDRIQEQDASKAPLARPPFDDVPDENWSPIAGRHSQRGRNHNSGDTLARASTILSTTTNTPRTEEKKGTRVRKRRKKAMPMMRGEDSLREDDDAQAARDDHLWIDFGAINRRRTPRWEIRNRLTLEENGITLTPQALEEKNRQLKEQELYLPPLPDPPSLELSCEQEDDDW</sequence>
<evidence type="ECO:0000313" key="4">
    <source>
        <dbReference type="Proteomes" id="UP000076761"/>
    </source>
</evidence>
<feature type="region of interest" description="Disordered" evidence="1">
    <location>
        <begin position="608"/>
        <end position="739"/>
    </location>
</feature>
<dbReference type="AlphaFoldDB" id="A0A165Q9U1"/>
<dbReference type="EMBL" id="KV425599">
    <property type="protein sequence ID" value="KZT22117.1"/>
    <property type="molecule type" value="Genomic_DNA"/>
</dbReference>
<evidence type="ECO:0000256" key="1">
    <source>
        <dbReference type="SAM" id="MobiDB-lite"/>
    </source>
</evidence>
<evidence type="ECO:0000313" key="3">
    <source>
        <dbReference type="EMBL" id="KZT22117.1"/>
    </source>
</evidence>
<feature type="region of interest" description="Disordered" evidence="1">
    <location>
        <begin position="496"/>
        <end position="554"/>
    </location>
</feature>
<gene>
    <name evidence="3" type="ORF">NEOLEDRAFT_1138459</name>
</gene>
<feature type="region of interest" description="Disordered" evidence="1">
    <location>
        <begin position="794"/>
        <end position="815"/>
    </location>
</feature>
<keyword evidence="2" id="KW-1133">Transmembrane helix</keyword>
<feature type="transmembrane region" description="Helical" evidence="2">
    <location>
        <begin position="89"/>
        <end position="107"/>
    </location>
</feature>
<keyword evidence="4" id="KW-1185">Reference proteome</keyword>
<protein>
    <submittedName>
        <fullName evidence="3">Uncharacterized protein</fullName>
    </submittedName>
</protein>
<accession>A0A165Q9U1</accession>